<dbReference type="PROSITE" id="PS50995">
    <property type="entry name" value="HTH_MARR_2"/>
    <property type="match status" value="1"/>
</dbReference>
<dbReference type="GO" id="GO:0003700">
    <property type="term" value="F:DNA-binding transcription factor activity"/>
    <property type="evidence" value="ECO:0007669"/>
    <property type="project" value="InterPro"/>
</dbReference>
<dbReference type="GO" id="GO:0006950">
    <property type="term" value="P:response to stress"/>
    <property type="evidence" value="ECO:0007669"/>
    <property type="project" value="TreeGrafter"/>
</dbReference>
<dbReference type="InterPro" id="IPR036388">
    <property type="entry name" value="WH-like_DNA-bd_sf"/>
</dbReference>
<keyword evidence="3" id="KW-1185">Reference proteome</keyword>
<dbReference type="InterPro" id="IPR000835">
    <property type="entry name" value="HTH_MarR-typ"/>
</dbReference>
<dbReference type="Pfam" id="PF12802">
    <property type="entry name" value="MarR_2"/>
    <property type="match status" value="1"/>
</dbReference>
<dbReference type="RefSeq" id="WP_062534606.1">
    <property type="nucleotide sequence ID" value="NZ_DF970151.1"/>
</dbReference>
<dbReference type="STRING" id="1475481.GCA_000953855_00410"/>
<evidence type="ECO:0000313" key="3">
    <source>
        <dbReference type="Proteomes" id="UP000253740"/>
    </source>
</evidence>
<dbReference type="InterPro" id="IPR036390">
    <property type="entry name" value="WH_DNA-bd_sf"/>
</dbReference>
<protein>
    <submittedName>
        <fullName evidence="2">MarR family transcriptional regulatory protein</fullName>
    </submittedName>
</protein>
<evidence type="ECO:0000313" key="2">
    <source>
        <dbReference type="EMBL" id="GAP65114.1"/>
    </source>
</evidence>
<gene>
    <name evidence="2" type="ORF">MBSD_n0403</name>
</gene>
<name>A0A0K8QJV3_9GAMM</name>
<dbReference type="OrthoDB" id="9783504at2"/>
<dbReference type="PANTHER" id="PTHR33164">
    <property type="entry name" value="TRANSCRIPTIONAL REGULATOR, MARR FAMILY"/>
    <property type="match status" value="1"/>
</dbReference>
<accession>A0A0K8QJV3</accession>
<dbReference type="EMBL" id="DF970151">
    <property type="protein sequence ID" value="GAP65114.1"/>
    <property type="molecule type" value="Genomic_DNA"/>
</dbReference>
<dbReference type="Gene3D" id="1.10.10.10">
    <property type="entry name" value="Winged helix-like DNA-binding domain superfamily/Winged helix DNA-binding domain"/>
    <property type="match status" value="1"/>
</dbReference>
<dbReference type="SMART" id="SM00347">
    <property type="entry name" value="HTH_MARR"/>
    <property type="match status" value="1"/>
</dbReference>
<sequence length="230" mass="24496">MKSPRYFDRHSVPLPQRTVAALERLGRVLRQDAWRRGGALDLSPTQQRALDELAAVGAEGLGLGALAQRLAVSAPTASDAVAALARKGLLEKRADAADARRKRLLLTAAGRAAAAAHAGPAEVVLAALGALDATTQEAVYRALLLTIRRLQAEGRIEVARMCLDCAHFRPFAHPGLPATPHHCALVDAPFGERHLRIDCPDHHAAAPAQRARNFARYAGAADSTTEEQPS</sequence>
<dbReference type="PANTHER" id="PTHR33164:SF43">
    <property type="entry name" value="HTH-TYPE TRANSCRIPTIONAL REPRESSOR YETL"/>
    <property type="match status" value="1"/>
</dbReference>
<organism evidence="2">
    <name type="scientific">Mizugakiibacter sediminis</name>
    <dbReference type="NCBI Taxonomy" id="1475481"/>
    <lineage>
        <taxon>Bacteria</taxon>
        <taxon>Pseudomonadati</taxon>
        <taxon>Pseudomonadota</taxon>
        <taxon>Gammaproteobacteria</taxon>
        <taxon>Lysobacterales</taxon>
        <taxon>Rhodanobacteraceae</taxon>
        <taxon>Mizugakiibacter</taxon>
    </lineage>
</organism>
<dbReference type="InterPro" id="IPR039422">
    <property type="entry name" value="MarR/SlyA-like"/>
</dbReference>
<dbReference type="AlphaFoldDB" id="A0A0K8QJV3"/>
<feature type="domain" description="HTH marR-type" evidence="1">
    <location>
        <begin position="15"/>
        <end position="152"/>
    </location>
</feature>
<reference evidence="2" key="1">
    <citation type="submission" date="2015-08" db="EMBL/GenBank/DDBJ databases">
        <title>Complete DNA Sequence of Pseudomonas syringae pv. actinidiae, the Causal Agent of Kiwifruit Canker Disease.</title>
        <authorList>
            <person name="Rikkerink E.H.A."/>
            <person name="Fineran P.C."/>
        </authorList>
    </citation>
    <scope>NUCLEOTIDE SEQUENCE</scope>
    <source>
        <strain evidence="2">SkMP5</strain>
    </source>
</reference>
<evidence type="ECO:0000259" key="1">
    <source>
        <dbReference type="PROSITE" id="PS50995"/>
    </source>
</evidence>
<proteinExistence type="predicted"/>
<dbReference type="SUPFAM" id="SSF46785">
    <property type="entry name" value="Winged helix' DNA-binding domain"/>
    <property type="match status" value="1"/>
</dbReference>
<dbReference type="Proteomes" id="UP000253740">
    <property type="component" value="Unassembled WGS sequence"/>
</dbReference>